<dbReference type="EMBL" id="SLVJ01000019">
    <property type="protein sequence ID" value="TCM63800.1"/>
    <property type="molecule type" value="Genomic_DNA"/>
</dbReference>
<evidence type="ECO:0000313" key="3">
    <source>
        <dbReference type="EMBL" id="TCM63800.1"/>
    </source>
</evidence>
<dbReference type="Proteomes" id="UP000294963">
    <property type="component" value="Unassembled WGS sequence"/>
</dbReference>
<dbReference type="OrthoDB" id="6686543at2"/>
<evidence type="ECO:0000256" key="1">
    <source>
        <dbReference type="SAM" id="SignalP"/>
    </source>
</evidence>
<dbReference type="AlphaFoldDB" id="A0A4R1XNM0"/>
<dbReference type="InterPro" id="IPR053167">
    <property type="entry name" value="Spore_coat_component"/>
</dbReference>
<dbReference type="Pfam" id="PF05229">
    <property type="entry name" value="SCPU"/>
    <property type="match status" value="1"/>
</dbReference>
<reference evidence="3 4" key="1">
    <citation type="submission" date="2019-03" db="EMBL/GenBank/DDBJ databases">
        <title>Genomic analyses of the natural microbiome of Caenorhabditis elegans.</title>
        <authorList>
            <person name="Samuel B."/>
        </authorList>
    </citation>
    <scope>NUCLEOTIDE SEQUENCE [LARGE SCALE GENOMIC DNA]</scope>
    <source>
        <strain evidence="3 4">JUb89</strain>
    </source>
</reference>
<protein>
    <submittedName>
        <fullName evidence="3">Spore coat protein U-like protein</fullName>
    </submittedName>
</protein>
<feature type="domain" description="Spore coat protein U/FanG" evidence="2">
    <location>
        <begin position="23"/>
        <end position="166"/>
    </location>
</feature>
<organism evidence="3 4">
    <name type="scientific">Acinetobacter calcoaceticus</name>
    <dbReference type="NCBI Taxonomy" id="471"/>
    <lineage>
        <taxon>Bacteria</taxon>
        <taxon>Pseudomonadati</taxon>
        <taxon>Pseudomonadota</taxon>
        <taxon>Gammaproteobacteria</taxon>
        <taxon>Moraxellales</taxon>
        <taxon>Moraxellaceae</taxon>
        <taxon>Acinetobacter</taxon>
        <taxon>Acinetobacter calcoaceticus/baumannii complex</taxon>
    </lineage>
</organism>
<accession>A0A4R1XNM0</accession>
<comment type="caution">
    <text evidence="3">The sequence shown here is derived from an EMBL/GenBank/DDBJ whole genome shotgun (WGS) entry which is preliminary data.</text>
</comment>
<sequence length="169" mass="18763">MEKFYISLLTLLVCASSYATTPTAEFKLTATIAKGCVLSSDTQTLDFSQHSSISQEKVTANIVNSAQSWNIRCTETMPVNIALNGGENYSTNQWRMKHLQANQFVNYRLYQDAAQVNEYPVGKQVALTPTTTQDNILKFSIYGVADLSNNNQSRATGIYKDSIAITISW</sequence>
<keyword evidence="1" id="KW-0732">Signal</keyword>
<gene>
    <name evidence="3" type="ORF">EC844_11914</name>
</gene>
<name>A0A4R1XNM0_ACICA</name>
<feature type="signal peptide" evidence="1">
    <location>
        <begin position="1"/>
        <end position="19"/>
    </location>
</feature>
<proteinExistence type="predicted"/>
<feature type="chain" id="PRO_5020542105" evidence="1">
    <location>
        <begin position="20"/>
        <end position="169"/>
    </location>
</feature>
<keyword evidence="3" id="KW-0946">Virion</keyword>
<evidence type="ECO:0000313" key="4">
    <source>
        <dbReference type="Proteomes" id="UP000294963"/>
    </source>
</evidence>
<dbReference type="PANTHER" id="PTHR37089">
    <property type="entry name" value="PROTEIN U-RELATED"/>
    <property type="match status" value="1"/>
</dbReference>
<dbReference type="InterPro" id="IPR007893">
    <property type="entry name" value="Spore_coat_U/FanG"/>
</dbReference>
<keyword evidence="4" id="KW-1185">Reference proteome</keyword>
<keyword evidence="3" id="KW-0167">Capsid protein</keyword>
<evidence type="ECO:0000259" key="2">
    <source>
        <dbReference type="Pfam" id="PF05229"/>
    </source>
</evidence>